<dbReference type="PANTHER" id="PTHR43319">
    <property type="entry name" value="BETA-LACTAMASE-RELATED"/>
    <property type="match status" value="1"/>
</dbReference>
<evidence type="ECO:0000256" key="1">
    <source>
        <dbReference type="SAM" id="MobiDB-lite"/>
    </source>
</evidence>
<dbReference type="EMBL" id="JAVREL010000011">
    <property type="protein sequence ID" value="MDT0344807.1"/>
    <property type="molecule type" value="Genomic_DNA"/>
</dbReference>
<reference evidence="4" key="1">
    <citation type="submission" date="2023-07" db="EMBL/GenBank/DDBJ databases">
        <title>30 novel species of actinomycetes from the DSMZ collection.</title>
        <authorList>
            <person name="Nouioui I."/>
        </authorList>
    </citation>
    <scope>NUCLEOTIDE SEQUENCE [LARGE SCALE GENOMIC DNA]</scope>
    <source>
        <strain evidence="4">DSM 44938</strain>
    </source>
</reference>
<keyword evidence="4" id="KW-1185">Reference proteome</keyword>
<sequence>MDIPVRGTVAPGYEPLGEEFAAVLRETEAGHGAQLAVYVDGWPVADLWGGPDAGGDWLTGVFSSTKGAAFLVLALLAQAGELDLDREVGAYWPEFAAEGKGTATVRDLAGHRVGSIGVEDGFSPAELTDDRAVAERLAPHRPYWHPGAAFGYHSLTVGALVGEVIRRASGATLREVYEERIRRPYGVDFFLGLPAEEERRFVPVLPPADPGEPSADAPDGLGGIAGNQHHKEPTVLWELVNEPAVVAGGPASVGGVGSARGLARLYAAAVHGTDGLPPLLTAATAAECARPFSTGHDLVLDMPRRYGLGFMVGLPYLGADAFGHDGAGGSMAFCDPRAGLAFGYVRRRFPTPGGAGPDADRLARVARACALATR</sequence>
<dbReference type="PANTHER" id="PTHR43319:SF3">
    <property type="entry name" value="BETA-LACTAMASE-RELATED DOMAIN-CONTAINING PROTEIN"/>
    <property type="match status" value="1"/>
</dbReference>
<comment type="caution">
    <text evidence="3">The sequence shown here is derived from an EMBL/GenBank/DDBJ whole genome shotgun (WGS) entry which is preliminary data.</text>
</comment>
<name>A0ABU2MT45_9ACTN</name>
<evidence type="ECO:0000313" key="3">
    <source>
        <dbReference type="EMBL" id="MDT0344807.1"/>
    </source>
</evidence>
<gene>
    <name evidence="3" type="ORF">RM590_19650</name>
</gene>
<proteinExistence type="predicted"/>
<keyword evidence="3" id="KW-0378">Hydrolase</keyword>
<evidence type="ECO:0000259" key="2">
    <source>
        <dbReference type="Pfam" id="PF00144"/>
    </source>
</evidence>
<accession>A0ABU2MT45</accession>
<dbReference type="InterPro" id="IPR052907">
    <property type="entry name" value="Beta-lactamase/esterase"/>
</dbReference>
<evidence type="ECO:0000313" key="4">
    <source>
        <dbReference type="Proteomes" id="UP001183246"/>
    </source>
</evidence>
<dbReference type="SUPFAM" id="SSF56601">
    <property type="entry name" value="beta-lactamase/transpeptidase-like"/>
    <property type="match status" value="1"/>
</dbReference>
<protein>
    <submittedName>
        <fullName evidence="3">Serine hydrolase domain-containing protein</fullName>
        <ecNumber evidence="3">3.1.1.103</ecNumber>
    </submittedName>
</protein>
<organism evidence="3 4">
    <name type="scientific">Streptomyces litchfieldiae</name>
    <dbReference type="NCBI Taxonomy" id="3075543"/>
    <lineage>
        <taxon>Bacteria</taxon>
        <taxon>Bacillati</taxon>
        <taxon>Actinomycetota</taxon>
        <taxon>Actinomycetes</taxon>
        <taxon>Kitasatosporales</taxon>
        <taxon>Streptomycetaceae</taxon>
        <taxon>Streptomyces</taxon>
    </lineage>
</organism>
<dbReference type="InterPro" id="IPR012338">
    <property type="entry name" value="Beta-lactam/transpept-like"/>
</dbReference>
<dbReference type="GO" id="GO:0016787">
    <property type="term" value="F:hydrolase activity"/>
    <property type="evidence" value="ECO:0007669"/>
    <property type="project" value="UniProtKB-KW"/>
</dbReference>
<dbReference type="RefSeq" id="WP_311705931.1">
    <property type="nucleotide sequence ID" value="NZ_JAVREL010000011.1"/>
</dbReference>
<dbReference type="InterPro" id="IPR001466">
    <property type="entry name" value="Beta-lactam-related"/>
</dbReference>
<dbReference type="Pfam" id="PF00144">
    <property type="entry name" value="Beta-lactamase"/>
    <property type="match status" value="1"/>
</dbReference>
<feature type="domain" description="Beta-lactamase-related" evidence="2">
    <location>
        <begin position="23"/>
        <end position="365"/>
    </location>
</feature>
<feature type="region of interest" description="Disordered" evidence="1">
    <location>
        <begin position="206"/>
        <end position="227"/>
    </location>
</feature>
<dbReference type="Gene3D" id="3.40.710.10">
    <property type="entry name" value="DD-peptidase/beta-lactamase superfamily"/>
    <property type="match status" value="1"/>
</dbReference>
<dbReference type="Proteomes" id="UP001183246">
    <property type="component" value="Unassembled WGS sequence"/>
</dbReference>
<dbReference type="EC" id="3.1.1.103" evidence="3"/>